<gene>
    <name evidence="2" type="ORF">Tco_0654566</name>
</gene>
<dbReference type="PROSITE" id="PS50994">
    <property type="entry name" value="INTEGRASE"/>
    <property type="match status" value="1"/>
</dbReference>
<dbReference type="InterPro" id="IPR001584">
    <property type="entry name" value="Integrase_cat-core"/>
</dbReference>
<evidence type="ECO:0000313" key="2">
    <source>
        <dbReference type="EMBL" id="GJS59782.1"/>
    </source>
</evidence>
<dbReference type="Pfam" id="PF13976">
    <property type="entry name" value="gag_pre-integrs"/>
    <property type="match status" value="1"/>
</dbReference>
<reference evidence="2" key="1">
    <citation type="journal article" date="2022" name="Int. J. Mol. Sci.">
        <title>Draft Genome of Tanacetum Coccineum: Genomic Comparison of Closely Related Tanacetum-Family Plants.</title>
        <authorList>
            <person name="Yamashiro T."/>
            <person name="Shiraishi A."/>
            <person name="Nakayama K."/>
            <person name="Satake H."/>
        </authorList>
    </citation>
    <scope>NUCLEOTIDE SEQUENCE</scope>
</reference>
<dbReference type="PANTHER" id="PTHR42648">
    <property type="entry name" value="TRANSPOSASE, PUTATIVE-RELATED"/>
    <property type="match status" value="1"/>
</dbReference>
<dbReference type="InterPro" id="IPR025724">
    <property type="entry name" value="GAG-pre-integrase_dom"/>
</dbReference>
<reference evidence="2" key="2">
    <citation type="submission" date="2022-01" db="EMBL/GenBank/DDBJ databases">
        <authorList>
            <person name="Yamashiro T."/>
            <person name="Shiraishi A."/>
            <person name="Satake H."/>
            <person name="Nakayama K."/>
        </authorList>
    </citation>
    <scope>NUCLEOTIDE SEQUENCE</scope>
</reference>
<dbReference type="CDD" id="cd09272">
    <property type="entry name" value="RNase_HI_RT_Ty1"/>
    <property type="match status" value="1"/>
</dbReference>
<organism evidence="2 3">
    <name type="scientific">Tanacetum coccineum</name>
    <dbReference type="NCBI Taxonomy" id="301880"/>
    <lineage>
        <taxon>Eukaryota</taxon>
        <taxon>Viridiplantae</taxon>
        <taxon>Streptophyta</taxon>
        <taxon>Embryophyta</taxon>
        <taxon>Tracheophyta</taxon>
        <taxon>Spermatophyta</taxon>
        <taxon>Magnoliopsida</taxon>
        <taxon>eudicotyledons</taxon>
        <taxon>Gunneridae</taxon>
        <taxon>Pentapetalae</taxon>
        <taxon>asterids</taxon>
        <taxon>campanulids</taxon>
        <taxon>Asterales</taxon>
        <taxon>Asteraceae</taxon>
        <taxon>Asteroideae</taxon>
        <taxon>Anthemideae</taxon>
        <taxon>Anthemidinae</taxon>
        <taxon>Tanacetum</taxon>
    </lineage>
</organism>
<sequence length="657" mass="75737">MEFQVGDKVMLKVSPWKGVVRFGKRGKLNPRYVGPFKVLERIRSVAYKLELPQELSRVHNTFHVSNLKKCYSDESLAVPLEGLHVDDKLQFMEEPIEIMEREIKRLKRSRIPLGNDLLTVLVAHILYSRFSCQDSTTPNPICLMAKATSSQAWLWHRRLSHLNFDTINLLSKNNIVNGLPKLKFVKDHLCSSCELGKAKRKSFHTKTTPSSKRRLQLLHMDLCGPMRVESINGKKYVLVIIDDYSRYTWTHFLRSKDETPRVLIDFLTLVQRGLHAQVTIVRTNKGTEFLNKTLHAYFAKEGIRHETSTARTPKQNGVVERRNRTLVEAARTMLSAAKVPLFFWAEAIATTCFTQNCSLVIPRHEKTPYHIINAQKPSVKFFHIFGSLCYMQSSIDGKILIKRRKKVMHVFIVGLIYSVKAYREELHQFDRLDVWKNTIIRNKSRLVAKEMLGMRIAFEESYVTNWSAWKLSTNPLVVSKSTKLIKAQEDYLNKHGITHVISYYVVGAHMYLTASRPDIVHATCYCARYQAKPTEKHLTAVKWIFRYFKDSINMGLWYLKDTGFELIAFSDLDHAGCLNSRKSDTPAEAEYVSLSACCTQVLWLRTQLTDYGFHFDKIPMYCDSKAAIAISCNPVQHSLPTHRSQISLHKVNSFEKG</sequence>
<dbReference type="Pfam" id="PF00665">
    <property type="entry name" value="rve"/>
    <property type="match status" value="1"/>
</dbReference>
<keyword evidence="3" id="KW-1185">Reference proteome</keyword>
<dbReference type="InterPro" id="IPR012337">
    <property type="entry name" value="RNaseH-like_sf"/>
</dbReference>
<proteinExistence type="predicted"/>
<dbReference type="EMBL" id="BQNB010009173">
    <property type="protein sequence ID" value="GJS59782.1"/>
    <property type="molecule type" value="Genomic_DNA"/>
</dbReference>
<comment type="caution">
    <text evidence="2">The sequence shown here is derived from an EMBL/GenBank/DDBJ whole genome shotgun (WGS) entry which is preliminary data.</text>
</comment>
<feature type="domain" description="Integrase catalytic" evidence="1">
    <location>
        <begin position="205"/>
        <end position="376"/>
    </location>
</feature>
<name>A0ABQ4X3U6_9ASTR</name>
<dbReference type="InterPro" id="IPR039537">
    <property type="entry name" value="Retrotran_Ty1/copia-like"/>
</dbReference>
<evidence type="ECO:0000313" key="3">
    <source>
        <dbReference type="Proteomes" id="UP001151760"/>
    </source>
</evidence>
<dbReference type="Pfam" id="PF24626">
    <property type="entry name" value="SH3_Tf2-1"/>
    <property type="match status" value="1"/>
</dbReference>
<dbReference type="PANTHER" id="PTHR42648:SF18">
    <property type="entry name" value="RETROTRANSPOSON, UNCLASSIFIED-LIKE PROTEIN"/>
    <property type="match status" value="1"/>
</dbReference>
<dbReference type="Proteomes" id="UP001151760">
    <property type="component" value="Unassembled WGS sequence"/>
</dbReference>
<dbReference type="InterPro" id="IPR036397">
    <property type="entry name" value="RNaseH_sf"/>
</dbReference>
<dbReference type="SUPFAM" id="SSF53098">
    <property type="entry name" value="Ribonuclease H-like"/>
    <property type="match status" value="1"/>
</dbReference>
<protein>
    <submittedName>
        <fullName evidence="2">Retrovirus-related pol polyprotein from transposon TNT 1-94</fullName>
    </submittedName>
</protein>
<dbReference type="Gene3D" id="3.30.420.10">
    <property type="entry name" value="Ribonuclease H-like superfamily/Ribonuclease H"/>
    <property type="match status" value="1"/>
</dbReference>
<evidence type="ECO:0000259" key="1">
    <source>
        <dbReference type="PROSITE" id="PS50994"/>
    </source>
</evidence>
<dbReference type="InterPro" id="IPR056924">
    <property type="entry name" value="SH3_Tf2-1"/>
</dbReference>
<accession>A0ABQ4X3U6</accession>